<dbReference type="EMBL" id="GDQN01010363">
    <property type="protein sequence ID" value="JAT80691.1"/>
    <property type="molecule type" value="Transcribed_RNA"/>
</dbReference>
<sequence>SEPARPDPGYEADVEIGKLELLSLEKSRKLSGLSVTSNIPGYTTLGESVELECAEYSKQGEFAHPELCVIVVDILTQLIQKLLKSPQEASQGSPQRATAALARACCSRLYG</sequence>
<organism evidence="1">
    <name type="scientific">Pectinophora gossypiella</name>
    <name type="common">Cotton pink bollworm</name>
    <name type="synonym">Depressaria gossypiella</name>
    <dbReference type="NCBI Taxonomy" id="13191"/>
    <lineage>
        <taxon>Eukaryota</taxon>
        <taxon>Metazoa</taxon>
        <taxon>Ecdysozoa</taxon>
        <taxon>Arthropoda</taxon>
        <taxon>Hexapoda</taxon>
        <taxon>Insecta</taxon>
        <taxon>Pterygota</taxon>
        <taxon>Neoptera</taxon>
        <taxon>Endopterygota</taxon>
        <taxon>Lepidoptera</taxon>
        <taxon>Glossata</taxon>
        <taxon>Ditrysia</taxon>
        <taxon>Gelechioidea</taxon>
        <taxon>Gelechiidae</taxon>
        <taxon>Apatetrinae</taxon>
        <taxon>Pectinophora</taxon>
    </lineage>
</organism>
<reference evidence="1" key="1">
    <citation type="submission" date="2015-09" db="EMBL/GenBank/DDBJ databases">
        <title>De novo assembly of Pectinophora gossypiella (Pink Bollworm) gut transcriptome.</title>
        <authorList>
            <person name="Tassone E.E."/>
        </authorList>
    </citation>
    <scope>NUCLEOTIDE SEQUENCE</scope>
</reference>
<proteinExistence type="predicted"/>
<name>A0A1E1W1B9_PECGO</name>
<feature type="non-terminal residue" evidence="1">
    <location>
        <position position="111"/>
    </location>
</feature>
<evidence type="ECO:0000313" key="1">
    <source>
        <dbReference type="EMBL" id="JAT80691.1"/>
    </source>
</evidence>
<gene>
    <name evidence="1" type="ORF">g.237</name>
</gene>
<protein>
    <submittedName>
        <fullName evidence="1">Uncharacterized protein</fullName>
    </submittedName>
</protein>
<feature type="non-terminal residue" evidence="1">
    <location>
        <position position="1"/>
    </location>
</feature>
<dbReference type="OrthoDB" id="26681at2759"/>
<accession>A0A1E1W1B9</accession>
<dbReference type="AlphaFoldDB" id="A0A1E1W1B9"/>